<dbReference type="CDD" id="cd00085">
    <property type="entry name" value="HNHc"/>
    <property type="match status" value="1"/>
</dbReference>
<evidence type="ECO:0000313" key="1">
    <source>
        <dbReference type="EMBL" id="MFC3147759.1"/>
    </source>
</evidence>
<gene>
    <name evidence="1" type="ORF">ACFOEN_08905</name>
</gene>
<accession>A0ABV7H5I4</accession>
<evidence type="ECO:0000313" key="2">
    <source>
        <dbReference type="Proteomes" id="UP001595556"/>
    </source>
</evidence>
<reference evidence="2" key="1">
    <citation type="journal article" date="2019" name="Int. J. Syst. Evol. Microbiol.">
        <title>The Global Catalogue of Microorganisms (GCM) 10K type strain sequencing project: providing services to taxonomists for standard genome sequencing and annotation.</title>
        <authorList>
            <consortium name="The Broad Institute Genomics Platform"/>
            <consortium name="The Broad Institute Genome Sequencing Center for Infectious Disease"/>
            <person name="Wu L."/>
            <person name="Ma J."/>
        </authorList>
    </citation>
    <scope>NUCLEOTIDE SEQUENCE [LARGE SCALE GENOMIC DNA]</scope>
    <source>
        <strain evidence="2">KCTC 52168</strain>
    </source>
</reference>
<dbReference type="RefSeq" id="WP_377303114.1">
    <property type="nucleotide sequence ID" value="NZ_CP180191.1"/>
</dbReference>
<sequence length="106" mass="11853">MNRWNIPDSLEQIVKQRDLACVYCGVRFGLQDAPRGQRPSWEHIINDARIVTAQNIALCCISCNASKGAKPLHQWLMSSYCRRKLISESTVAPVVRAAIIAELSEA</sequence>
<dbReference type="Proteomes" id="UP001595556">
    <property type="component" value="Unassembled WGS sequence"/>
</dbReference>
<dbReference type="Gene3D" id="1.10.30.50">
    <property type="match status" value="1"/>
</dbReference>
<evidence type="ECO:0008006" key="3">
    <source>
        <dbReference type="Google" id="ProtNLM"/>
    </source>
</evidence>
<organism evidence="1 2">
    <name type="scientific">Piscinibacterium candidicorallinum</name>
    <dbReference type="NCBI Taxonomy" id="1793872"/>
    <lineage>
        <taxon>Bacteria</taxon>
        <taxon>Pseudomonadati</taxon>
        <taxon>Pseudomonadota</taxon>
        <taxon>Betaproteobacteria</taxon>
        <taxon>Burkholderiales</taxon>
        <taxon>Piscinibacterium</taxon>
    </lineage>
</organism>
<proteinExistence type="predicted"/>
<name>A0ABV7H5I4_9BURK</name>
<keyword evidence="2" id="KW-1185">Reference proteome</keyword>
<dbReference type="InterPro" id="IPR003615">
    <property type="entry name" value="HNH_nuc"/>
</dbReference>
<dbReference type="EMBL" id="JBHRTI010000004">
    <property type="protein sequence ID" value="MFC3147759.1"/>
    <property type="molecule type" value="Genomic_DNA"/>
</dbReference>
<protein>
    <recommendedName>
        <fullName evidence="3">HNH endonuclease</fullName>
    </recommendedName>
</protein>
<comment type="caution">
    <text evidence="1">The sequence shown here is derived from an EMBL/GenBank/DDBJ whole genome shotgun (WGS) entry which is preliminary data.</text>
</comment>